<evidence type="ECO:0000313" key="1">
    <source>
        <dbReference type="EMBL" id="WGK85398.1"/>
    </source>
</evidence>
<gene>
    <name evidence="1" type="ORF">PYE67_00500</name>
</gene>
<dbReference type="EMBL" id="CP118711">
    <property type="protein sequence ID" value="WGK85398.1"/>
    <property type="molecule type" value="Genomic_DNA"/>
</dbReference>
<dbReference type="RefSeq" id="WP_261927364.1">
    <property type="nucleotide sequence ID" value="NZ_CALYLG010000363.1"/>
</dbReference>
<sequence>MKTYNGYTEEEIKEMENEGTIDTTTLIAYVNGDYDGCDDWFDDEY</sequence>
<proteinExistence type="predicted"/>
<name>A0ABD7YKH5_9VIBR</name>
<accession>A0ABD7YKH5</accession>
<protein>
    <submittedName>
        <fullName evidence="1">Uncharacterized protein</fullName>
    </submittedName>
</protein>
<evidence type="ECO:0000313" key="2">
    <source>
        <dbReference type="Proteomes" id="UP001241226"/>
    </source>
</evidence>
<organism evidence="1 2">
    <name type="scientific">Vibrio aestuarianus</name>
    <dbReference type="NCBI Taxonomy" id="28171"/>
    <lineage>
        <taxon>Bacteria</taxon>
        <taxon>Pseudomonadati</taxon>
        <taxon>Pseudomonadota</taxon>
        <taxon>Gammaproteobacteria</taxon>
        <taxon>Vibrionales</taxon>
        <taxon>Vibrionaceae</taxon>
        <taxon>Vibrio</taxon>
    </lineage>
</organism>
<reference evidence="1 2" key="1">
    <citation type="submission" date="2022-02" db="EMBL/GenBank/DDBJ databases">
        <title>Emergence and expansion in Europe of a Vibrio aestuarianus clonal complex pathogenic for oysters.</title>
        <authorList>
            <person name="Mesnil A."/>
            <person name="Travers M.-A."/>
        </authorList>
    </citation>
    <scope>NUCLEOTIDE SEQUENCE [LARGE SCALE GENOMIC DNA]</scope>
    <source>
        <strain evidence="1 2">U17</strain>
    </source>
</reference>
<dbReference type="AlphaFoldDB" id="A0ABD7YKH5"/>
<dbReference type="Proteomes" id="UP001241226">
    <property type="component" value="Chromosome 1"/>
</dbReference>